<keyword evidence="5" id="KW-0812">Transmembrane</keyword>
<feature type="domain" description="Protein kinase" evidence="6">
    <location>
        <begin position="23"/>
        <end position="283"/>
    </location>
</feature>
<evidence type="ECO:0000256" key="3">
    <source>
        <dbReference type="ARBA" id="ARBA00022777"/>
    </source>
</evidence>
<dbReference type="PROSITE" id="PS00108">
    <property type="entry name" value="PROTEIN_KINASE_ST"/>
    <property type="match status" value="1"/>
</dbReference>
<dbReference type="Gene3D" id="1.25.40.10">
    <property type="entry name" value="Tetratricopeptide repeat domain"/>
    <property type="match status" value="1"/>
</dbReference>
<dbReference type="CDD" id="cd14014">
    <property type="entry name" value="STKc_PknB_like"/>
    <property type="match status" value="1"/>
</dbReference>
<organism evidence="7 8">
    <name type="scientific">Chondromyces crocatus</name>
    <dbReference type="NCBI Taxonomy" id="52"/>
    <lineage>
        <taxon>Bacteria</taxon>
        <taxon>Pseudomonadati</taxon>
        <taxon>Myxococcota</taxon>
        <taxon>Polyangia</taxon>
        <taxon>Polyangiales</taxon>
        <taxon>Polyangiaceae</taxon>
        <taxon>Chondromyces</taxon>
    </lineage>
</organism>
<evidence type="ECO:0000256" key="5">
    <source>
        <dbReference type="SAM" id="Phobius"/>
    </source>
</evidence>
<dbReference type="GO" id="GO:0004674">
    <property type="term" value="F:protein serine/threonine kinase activity"/>
    <property type="evidence" value="ECO:0007669"/>
    <property type="project" value="TreeGrafter"/>
</dbReference>
<dbReference type="Proteomes" id="UP000067626">
    <property type="component" value="Chromosome"/>
</dbReference>
<protein>
    <recommendedName>
        <fullName evidence="6">Protein kinase domain-containing protein</fullName>
    </recommendedName>
</protein>
<dbReference type="InterPro" id="IPR011009">
    <property type="entry name" value="Kinase-like_dom_sf"/>
</dbReference>
<dbReference type="Gene3D" id="1.10.510.10">
    <property type="entry name" value="Transferase(Phosphotransferase) domain 1"/>
    <property type="match status" value="1"/>
</dbReference>
<accession>A0A0K1ES27</accession>
<dbReference type="PANTHER" id="PTHR43289">
    <property type="entry name" value="MITOGEN-ACTIVATED PROTEIN KINASE KINASE KINASE 20-RELATED"/>
    <property type="match status" value="1"/>
</dbReference>
<evidence type="ECO:0000256" key="4">
    <source>
        <dbReference type="ARBA" id="ARBA00022840"/>
    </source>
</evidence>
<evidence type="ECO:0000313" key="8">
    <source>
        <dbReference type="Proteomes" id="UP000067626"/>
    </source>
</evidence>
<dbReference type="GO" id="GO:0005524">
    <property type="term" value="F:ATP binding"/>
    <property type="evidence" value="ECO:0007669"/>
    <property type="project" value="UniProtKB-KW"/>
</dbReference>
<keyword evidence="4" id="KW-0067">ATP-binding</keyword>
<keyword evidence="1" id="KW-0808">Transferase</keyword>
<dbReference type="SMART" id="SM00220">
    <property type="entry name" value="S_TKc"/>
    <property type="match status" value="1"/>
</dbReference>
<dbReference type="InterPro" id="IPR011990">
    <property type="entry name" value="TPR-like_helical_dom_sf"/>
</dbReference>
<dbReference type="AlphaFoldDB" id="A0A0K1ES27"/>
<keyword evidence="5" id="KW-0472">Membrane</keyword>
<dbReference type="PROSITE" id="PS50011">
    <property type="entry name" value="PROTEIN_KINASE_DOM"/>
    <property type="match status" value="1"/>
</dbReference>
<dbReference type="SUPFAM" id="SSF56112">
    <property type="entry name" value="Protein kinase-like (PK-like)"/>
    <property type="match status" value="1"/>
</dbReference>
<dbReference type="EMBL" id="CP012159">
    <property type="protein sequence ID" value="AKT43462.1"/>
    <property type="molecule type" value="Genomic_DNA"/>
</dbReference>
<evidence type="ECO:0000256" key="1">
    <source>
        <dbReference type="ARBA" id="ARBA00022679"/>
    </source>
</evidence>
<evidence type="ECO:0000313" key="7">
    <source>
        <dbReference type="EMBL" id="AKT43462.1"/>
    </source>
</evidence>
<evidence type="ECO:0000256" key="2">
    <source>
        <dbReference type="ARBA" id="ARBA00022741"/>
    </source>
</evidence>
<proteinExistence type="predicted"/>
<dbReference type="PATRIC" id="fig|52.7.peg.8461"/>
<keyword evidence="8" id="KW-1185">Reference proteome</keyword>
<dbReference type="STRING" id="52.CMC5_076940"/>
<dbReference type="InterPro" id="IPR008271">
    <property type="entry name" value="Ser/Thr_kinase_AS"/>
</dbReference>
<name>A0A0K1ES27_CHOCO</name>
<dbReference type="InterPro" id="IPR000719">
    <property type="entry name" value="Prot_kinase_dom"/>
</dbReference>
<dbReference type="Gene3D" id="3.30.200.20">
    <property type="entry name" value="Phosphorylase Kinase, domain 1"/>
    <property type="match status" value="1"/>
</dbReference>
<feature type="transmembrane region" description="Helical" evidence="5">
    <location>
        <begin position="309"/>
        <end position="329"/>
    </location>
</feature>
<dbReference type="KEGG" id="ccro:CMC5_076940"/>
<keyword evidence="2" id="KW-0547">Nucleotide-binding</keyword>
<sequence length="1051" mass="114059">MPASGWVERPQRPQVPLSLQARYEDIRLLGEGGVGVVYRAHDPRLGREVAVKLLKHGDPARHRRLLREARAQARVHHENVCPVYDAGEVDGEPYIVMQFVEGEPLWRLSPRLTLTQKVEIMRAVSAAMHAAHRLGLVHRDLKPGNILVEPQAGGGLKPYIVDFGLAREVGGGAGKETLGSDVAGTPAYMAPEQAAGGRIDVRTDVYSLGATLYELLSGRPPYVDDAPWKILARIASEEPAPLRSVGAEVPAALEAVTMTCLSREPARRYGSARALAEDLQRFLEGQRVGARRPLTIARMWRRLRRRKELWAVSTLVLLAAVAVVAVLWVRSEADAAARLAQELGREAAGMELLMRSAYQMPLHDVNRERALVRERLSGLERRLSDAGRAAQGPLHYAIGRGRLSVGDLEEAEAHLEAARAAGYAPAELDYALGTTLLKLHGRRYLEVHRIADEAERTARLAEIDARYQAPALALLGQASAGKLEPLAYGEALRAYYAGEFEEARVRAAEAFEQSPMLFEAKRLEGEALAGLSLRDWTSGRPDAWGVMSARLEAAQAAFQTAEDVARSDPELLRAACLLGTRTMFAARFHGEAPRPRFGRARVACEKAVIADPLNPLTLRARADLHALYAYALAGDPQPGEAPEREVRDAVRFAEEALPANPNELEAYKTLGTALRAQMLLELNRGIAPRASVRRATEVYEAGIAKFPPYGSAQESLATVLAMMVRVERWRGVSVEPTVERALALLDEGTARGASLSMSDAKRATLFLEQGYWLLDKGRSPEEVMRRALEALRAGEARSPGWHGFARYAAEAHLIRAMDAQARGESPQGALAEAVTALRLLEVSAPGMAVARDVEGMVALVEARQRVRDGRDPGEPLRRARGAFAAGAAEVPWVLSFAVGLAQVELVAGAWAVSQGKTTDDGLAVIQAVKEKLSPWLVPDLADPEPYVLLAEACALSLAQLPRRSSEGAEALLKEGFAFAEMALMRNPRLASALAVQGRLFLLQVGVAQAAANPIAAAEAKRQAYPALMSAVLQNPLLERELLSALAEASRE</sequence>
<dbReference type="SUPFAM" id="SSF48452">
    <property type="entry name" value="TPR-like"/>
    <property type="match status" value="1"/>
</dbReference>
<reference evidence="7 8" key="1">
    <citation type="submission" date="2015-07" db="EMBL/GenBank/DDBJ databases">
        <title>Genome analysis of myxobacterium Chondromyces crocatus Cm c5 reveals a high potential for natural compound synthesis and the genetic basis for the loss of fruiting body formation.</title>
        <authorList>
            <person name="Zaburannyi N."/>
            <person name="Bunk B."/>
            <person name="Maier J."/>
            <person name="Overmann J."/>
            <person name="Mueller R."/>
        </authorList>
    </citation>
    <scope>NUCLEOTIDE SEQUENCE [LARGE SCALE GENOMIC DNA]</scope>
    <source>
        <strain evidence="7 8">Cm c5</strain>
    </source>
</reference>
<gene>
    <name evidence="7" type="ORF">CMC5_076940</name>
</gene>
<evidence type="ECO:0000259" key="6">
    <source>
        <dbReference type="PROSITE" id="PS50011"/>
    </source>
</evidence>
<keyword evidence="3" id="KW-0418">Kinase</keyword>
<dbReference type="Pfam" id="PF00069">
    <property type="entry name" value="Pkinase"/>
    <property type="match status" value="1"/>
</dbReference>
<keyword evidence="5" id="KW-1133">Transmembrane helix</keyword>
<dbReference type="PANTHER" id="PTHR43289:SF34">
    <property type="entry name" value="SERINE_THREONINE-PROTEIN KINASE YBDM-RELATED"/>
    <property type="match status" value="1"/>
</dbReference>